<keyword evidence="2" id="KW-0547">Nucleotide-binding</keyword>
<keyword evidence="3" id="KW-1185">Reference proteome</keyword>
<organism evidence="2 3">
    <name type="scientific">Brochothrix campestris FSL F6-1037</name>
    <dbReference type="NCBI Taxonomy" id="1265861"/>
    <lineage>
        <taxon>Bacteria</taxon>
        <taxon>Bacillati</taxon>
        <taxon>Bacillota</taxon>
        <taxon>Bacilli</taxon>
        <taxon>Bacillales</taxon>
        <taxon>Listeriaceae</taxon>
        <taxon>Brochothrix</taxon>
    </lineage>
</organism>
<dbReference type="GO" id="GO:0005886">
    <property type="term" value="C:plasma membrane"/>
    <property type="evidence" value="ECO:0007669"/>
    <property type="project" value="TreeGrafter"/>
</dbReference>
<dbReference type="GO" id="GO:0016887">
    <property type="term" value="F:ATP hydrolysis activity"/>
    <property type="evidence" value="ECO:0007669"/>
    <property type="project" value="InterPro"/>
</dbReference>
<proteinExistence type="predicted"/>
<dbReference type="Gene3D" id="3.40.50.300">
    <property type="entry name" value="P-loop containing nucleotide triphosphate hydrolases"/>
    <property type="match status" value="1"/>
</dbReference>
<dbReference type="InterPro" id="IPR003439">
    <property type="entry name" value="ABC_transporter-like_ATP-bd"/>
</dbReference>
<protein>
    <submittedName>
        <fullName evidence="2">ABC transporter ATP-binding protein</fullName>
    </submittedName>
</protein>
<sequence length="97" mass="10688">MAYREAIEQVGLRGDFLLKKVHTLSGGEQQGVALARLLLTKPRIVFADEPTGNLDNANRDLVFKLLKRIAQQGTPVIYASHDPVLIADAQEVIQLPL</sequence>
<dbReference type="GO" id="GO:0005524">
    <property type="term" value="F:ATP binding"/>
    <property type="evidence" value="ECO:0007669"/>
    <property type="project" value="UniProtKB-KW"/>
</dbReference>
<keyword evidence="2" id="KW-0067">ATP-binding</keyword>
<dbReference type="PANTHER" id="PTHR24220">
    <property type="entry name" value="IMPORT ATP-BINDING PROTEIN"/>
    <property type="match status" value="1"/>
</dbReference>
<dbReference type="InterPro" id="IPR027417">
    <property type="entry name" value="P-loop_NTPase"/>
</dbReference>
<evidence type="ECO:0000313" key="3">
    <source>
        <dbReference type="Proteomes" id="UP000019243"/>
    </source>
</evidence>
<dbReference type="EMBL" id="AODH01000010">
    <property type="protein sequence ID" value="EUJ41624.1"/>
    <property type="molecule type" value="Genomic_DNA"/>
</dbReference>
<feature type="domain" description="ABC transporter" evidence="1">
    <location>
        <begin position="5"/>
        <end position="51"/>
    </location>
</feature>
<name>W7CPP6_9LIST</name>
<reference evidence="2 3" key="1">
    <citation type="submission" date="2012-12" db="EMBL/GenBank/DDBJ databases">
        <title>Novel taxa of Listeriaceae from agricultural environments in the United States.</title>
        <authorList>
            <person name="den Bakker H.C."/>
            <person name="Allred A."/>
            <person name="Warchocki S."/>
            <person name="Wright E.M."/>
            <person name="Burrell A."/>
            <person name="Nightingale K.K."/>
            <person name="Kephart D."/>
            <person name="Wiedmann M."/>
        </authorList>
    </citation>
    <scope>NUCLEOTIDE SEQUENCE [LARGE SCALE GENOMIC DNA]</scope>
    <source>
        <strain evidence="2 3">FSL F6-1037</strain>
    </source>
</reference>
<gene>
    <name evidence="2" type="ORF">BCAMP_03060</name>
</gene>
<evidence type="ECO:0000313" key="2">
    <source>
        <dbReference type="EMBL" id="EUJ41624.1"/>
    </source>
</evidence>
<dbReference type="SUPFAM" id="SSF52540">
    <property type="entry name" value="P-loop containing nucleoside triphosphate hydrolases"/>
    <property type="match status" value="1"/>
</dbReference>
<dbReference type="Pfam" id="PF00005">
    <property type="entry name" value="ABC_tran"/>
    <property type="match status" value="1"/>
</dbReference>
<dbReference type="InterPro" id="IPR015854">
    <property type="entry name" value="ABC_transpr_LolD-like"/>
</dbReference>
<comment type="caution">
    <text evidence="2">The sequence shown here is derived from an EMBL/GenBank/DDBJ whole genome shotgun (WGS) entry which is preliminary data.</text>
</comment>
<dbReference type="STRING" id="1265861.BCAMP_03060"/>
<dbReference type="GO" id="GO:0022857">
    <property type="term" value="F:transmembrane transporter activity"/>
    <property type="evidence" value="ECO:0007669"/>
    <property type="project" value="TreeGrafter"/>
</dbReference>
<dbReference type="Proteomes" id="UP000019243">
    <property type="component" value="Unassembled WGS sequence"/>
</dbReference>
<dbReference type="AlphaFoldDB" id="W7CPP6"/>
<evidence type="ECO:0000259" key="1">
    <source>
        <dbReference type="Pfam" id="PF00005"/>
    </source>
</evidence>
<accession>W7CPP6</accession>